<sequence length="392" mass="44520">MQVNAPLEHLDVEMIVHNFVSKPVAAREKRDGSLEINTSSSHHGHSIKQSTILLESGFALVKDALSRDGWKNLRERGRKGWVINPHEAAACFLWAQAAPTNLIHNNDSRQNRELREWGELISEDEIFDIQDLEEFHHERVKSHIPEKRKEDDSRHLLSDKEILPQRKKRKVFVGSIHNVIPRPHFYPTAQAPTRQTRKIDVPVYKKTRPIPIPPYSEQFMPLLRPFSEYSRTAWLIPVRGTLPWSLCTPAFILDDSEGDLRKEEGWIQWTKAALAEFWTFLLGVRSAGRVGQLGLSFHIARTGQQEGGTAATLSTDELPGSSSIQHGTVEVWSLPLCFADYVKIYHEANNAMSLRSVLDAWAYVTPGGQKIRVLKGTRLVLVDERSKGILIS</sequence>
<dbReference type="Proteomes" id="UP000242287">
    <property type="component" value="Unassembled WGS sequence"/>
</dbReference>
<evidence type="ECO:0000313" key="2">
    <source>
        <dbReference type="Proteomes" id="UP000242287"/>
    </source>
</evidence>
<organism evidence="1 2">
    <name type="scientific">Amanita thiersii Skay4041</name>
    <dbReference type="NCBI Taxonomy" id="703135"/>
    <lineage>
        <taxon>Eukaryota</taxon>
        <taxon>Fungi</taxon>
        <taxon>Dikarya</taxon>
        <taxon>Basidiomycota</taxon>
        <taxon>Agaricomycotina</taxon>
        <taxon>Agaricomycetes</taxon>
        <taxon>Agaricomycetidae</taxon>
        <taxon>Agaricales</taxon>
        <taxon>Pluteineae</taxon>
        <taxon>Amanitaceae</taxon>
        <taxon>Amanita</taxon>
    </lineage>
</organism>
<dbReference type="OrthoDB" id="3143319at2759"/>
<dbReference type="EMBL" id="KZ301991">
    <property type="protein sequence ID" value="PFH51175.1"/>
    <property type="molecule type" value="Genomic_DNA"/>
</dbReference>
<gene>
    <name evidence="1" type="ORF">AMATHDRAFT_3306</name>
</gene>
<reference evidence="1 2" key="1">
    <citation type="submission" date="2014-02" db="EMBL/GenBank/DDBJ databases">
        <title>Transposable element dynamics among asymbiotic and ectomycorrhizal Amanita fungi.</title>
        <authorList>
            <consortium name="DOE Joint Genome Institute"/>
            <person name="Hess J."/>
            <person name="Skrede I."/>
            <person name="Wolfe B."/>
            <person name="LaButti K."/>
            <person name="Ohm R.A."/>
            <person name="Grigoriev I.V."/>
            <person name="Pringle A."/>
        </authorList>
    </citation>
    <scope>NUCLEOTIDE SEQUENCE [LARGE SCALE GENOMIC DNA]</scope>
    <source>
        <strain evidence="1 2">SKay4041</strain>
    </source>
</reference>
<dbReference type="AlphaFoldDB" id="A0A2A9NJL2"/>
<name>A0A2A9NJL2_9AGAR</name>
<proteinExistence type="predicted"/>
<accession>A0A2A9NJL2</accession>
<evidence type="ECO:0000313" key="1">
    <source>
        <dbReference type="EMBL" id="PFH51175.1"/>
    </source>
</evidence>
<protein>
    <submittedName>
        <fullName evidence="1">Uncharacterized protein</fullName>
    </submittedName>
</protein>
<dbReference type="STRING" id="703135.A0A2A9NJL2"/>
<keyword evidence="2" id="KW-1185">Reference proteome</keyword>